<evidence type="ECO:0000313" key="2">
    <source>
        <dbReference type="EMBL" id="BAK13618.1"/>
    </source>
</evidence>
<keyword evidence="1" id="KW-0812">Transmembrane</keyword>
<feature type="transmembrane region" description="Helical" evidence="1">
    <location>
        <begin position="66"/>
        <end position="93"/>
    </location>
</feature>
<protein>
    <submittedName>
        <fullName evidence="2">Polysaccharide biosynthesis protein</fullName>
    </submittedName>
</protein>
<dbReference type="AlphaFoldDB" id="A0A0H3L6Q9"/>
<name>A0A0H3L6Q9_PANAA</name>
<dbReference type="Pfam" id="PF13440">
    <property type="entry name" value="Polysacc_synt_3"/>
    <property type="match status" value="1"/>
</dbReference>
<dbReference type="EMBL" id="AP012032">
    <property type="protein sequence ID" value="BAK13618.1"/>
    <property type="molecule type" value="Genomic_DNA"/>
</dbReference>
<feature type="transmembrane region" description="Helical" evidence="1">
    <location>
        <begin position="392"/>
        <end position="410"/>
    </location>
</feature>
<proteinExistence type="predicted"/>
<dbReference type="PATRIC" id="fig|932677.3.peg.4080"/>
<dbReference type="PANTHER" id="PTHR43424:SF1">
    <property type="entry name" value="LOCUS PUTATIVE PROTEIN 1-RELATED"/>
    <property type="match status" value="1"/>
</dbReference>
<accession>A0A0H3L6Q9</accession>
<dbReference type="Proteomes" id="UP000006690">
    <property type="component" value="Chromosome"/>
</dbReference>
<gene>
    <name evidence="2" type="ordered locus">PAJ_3539</name>
</gene>
<sequence length="464" mass="51446">MEPVLHLFLSVSAAGIGAASLRTECAEGTVVKQKLQNSLWMIIEKLVAVFGLMFVTSFVAKYVGPVTFGVIAISMLIFQFIQSVAMMGCDVILLKRIAQNHRSGIRLMVPAVMLVFAIYCVLSVIGIIVMREEMSAQAFVFICAAALACLFSAIDLINIYNEAVLNARLNVMANLTGLLISLGIRYGISYYQLEPELLAIPIVLATFIPFVIKICVFSWYHRHSQVRPPLPRLSHIRRYSRYILQAGRSLVMSVIAITIYTRLNQLSVSWFLGLKEAGIFSVAMTLSVAWVFLPNALLASFYPALFAERDPDVAVVRAQKLQLLVIAVSLGVILGIILVGPWFIAHFYGAAYTEAIAPMVLLSVGAMFGVLSSVMDRFIIKYNGYRYLIKKTFCVLAVCLATTVTLVPLFGITGAAISVVITEFMAFTVLNYFFRGQPMMNIHKIFIQPGKLWFLINRTLFSGR</sequence>
<feature type="transmembrane region" description="Helical" evidence="1">
    <location>
        <begin position="105"/>
        <end position="130"/>
    </location>
</feature>
<dbReference type="PANTHER" id="PTHR43424">
    <property type="entry name" value="LOCUS PUTATIVE PROTEIN 1-RELATED"/>
    <property type="match status" value="1"/>
</dbReference>
<feature type="transmembrane region" description="Helical" evidence="1">
    <location>
        <begin position="136"/>
        <end position="157"/>
    </location>
</feature>
<keyword evidence="1" id="KW-1133">Transmembrane helix</keyword>
<feature type="transmembrane region" description="Helical" evidence="1">
    <location>
        <begin position="356"/>
        <end position="380"/>
    </location>
</feature>
<dbReference type="KEGG" id="paj:PAJ_3539"/>
<feature type="transmembrane region" description="Helical" evidence="1">
    <location>
        <begin position="323"/>
        <end position="344"/>
    </location>
</feature>
<feature type="transmembrane region" description="Helical" evidence="1">
    <location>
        <begin position="416"/>
        <end position="434"/>
    </location>
</feature>
<dbReference type="InterPro" id="IPR052556">
    <property type="entry name" value="PolySynth_Transporter"/>
</dbReference>
<feature type="transmembrane region" description="Helical" evidence="1">
    <location>
        <begin position="242"/>
        <end position="260"/>
    </location>
</feature>
<dbReference type="eggNOG" id="COG2244">
    <property type="taxonomic scope" value="Bacteria"/>
</dbReference>
<reference evidence="3" key="1">
    <citation type="journal article" date="2012" name="Appl. Microbiol. Biotechnol.">
        <title>The complete genome sequence of Pantoea ananatis AJ13355, an organism with great biotechnological potential.</title>
        <authorList>
            <person name="Hara Y."/>
            <person name="Kadotani N."/>
            <person name="Izui H."/>
            <person name="Katashkina J.I."/>
            <person name="Kuvaeva T.M."/>
            <person name="Andreeva I.G."/>
            <person name="Golubeva L.I."/>
            <person name="Malko D.B."/>
            <person name="Makeev V.J."/>
            <person name="Mashko S.V."/>
            <person name="Kozlov Y.I."/>
        </authorList>
    </citation>
    <scope>NUCLEOTIDE SEQUENCE [LARGE SCALE GENOMIC DNA]</scope>
    <source>
        <strain evidence="3">AJ13355</strain>
    </source>
</reference>
<keyword evidence="1" id="KW-0472">Membrane</keyword>
<feature type="transmembrane region" description="Helical" evidence="1">
    <location>
        <begin position="169"/>
        <end position="188"/>
    </location>
</feature>
<dbReference type="HOGENOM" id="CLU_022017_8_1_6"/>
<organism evidence="2 3">
    <name type="scientific">Pantoea ananatis (strain AJ13355)</name>
    <dbReference type="NCBI Taxonomy" id="932677"/>
    <lineage>
        <taxon>Bacteria</taxon>
        <taxon>Pseudomonadati</taxon>
        <taxon>Pseudomonadota</taxon>
        <taxon>Gammaproteobacteria</taxon>
        <taxon>Enterobacterales</taxon>
        <taxon>Erwiniaceae</taxon>
        <taxon>Pantoea</taxon>
    </lineage>
</organism>
<feature type="transmembrane region" description="Helical" evidence="1">
    <location>
        <begin position="42"/>
        <end position="60"/>
    </location>
</feature>
<feature type="transmembrane region" description="Helical" evidence="1">
    <location>
        <begin position="200"/>
        <end position="221"/>
    </location>
</feature>
<feature type="transmembrane region" description="Helical" evidence="1">
    <location>
        <begin position="280"/>
        <end position="302"/>
    </location>
</feature>
<evidence type="ECO:0000313" key="3">
    <source>
        <dbReference type="Proteomes" id="UP000006690"/>
    </source>
</evidence>
<evidence type="ECO:0000256" key="1">
    <source>
        <dbReference type="SAM" id="Phobius"/>
    </source>
</evidence>